<evidence type="ECO:0000313" key="2">
    <source>
        <dbReference type="EMBL" id="HJB97129.1"/>
    </source>
</evidence>
<organism evidence="2 3">
    <name type="scientific">Candidatus Acutalibacter pullicola</name>
    <dbReference type="NCBI Taxonomy" id="2838417"/>
    <lineage>
        <taxon>Bacteria</taxon>
        <taxon>Bacillati</taxon>
        <taxon>Bacillota</taxon>
        <taxon>Clostridia</taxon>
        <taxon>Eubacteriales</taxon>
        <taxon>Acutalibacteraceae</taxon>
        <taxon>Acutalibacter</taxon>
    </lineage>
</organism>
<dbReference type="Gene3D" id="1.20.5.320">
    <property type="entry name" value="6-Phosphogluconate Dehydrogenase, domain 3"/>
    <property type="match status" value="1"/>
</dbReference>
<keyword evidence="2" id="KW-0176">Collagen</keyword>
<feature type="compositionally biased region" description="Low complexity" evidence="1">
    <location>
        <begin position="7"/>
        <end position="29"/>
    </location>
</feature>
<reference evidence="2" key="2">
    <citation type="submission" date="2021-04" db="EMBL/GenBank/DDBJ databases">
        <authorList>
            <person name="Gilroy R."/>
        </authorList>
    </citation>
    <scope>NUCLEOTIDE SEQUENCE</scope>
    <source>
        <strain evidence="2">CHK185-1770</strain>
    </source>
</reference>
<sequence>MPGPTGPQGVQGPAGPTGPTGATGVTGPPGETLPDSAAFFYNYQALFTPGQAIDFFPGVEDRTGAIAQQSASVLSLQAGAYLVSYRISATLSQPGYLQVTPSYNGTPHLETGVYFATTANGSSAGGSAHFILQAAAPTTFSLTYSGSAAGPNGEVNVTFLRLHTGS</sequence>
<reference evidence="2" key="1">
    <citation type="journal article" date="2021" name="PeerJ">
        <title>Extensive microbial diversity within the chicken gut microbiome revealed by metagenomics and culture.</title>
        <authorList>
            <person name="Gilroy R."/>
            <person name="Ravi A."/>
            <person name="Getino M."/>
            <person name="Pursley I."/>
            <person name="Horton D.L."/>
            <person name="Alikhan N.F."/>
            <person name="Baker D."/>
            <person name="Gharbi K."/>
            <person name="Hall N."/>
            <person name="Watson M."/>
            <person name="Adriaenssens E.M."/>
            <person name="Foster-Nyarko E."/>
            <person name="Jarju S."/>
            <person name="Secka A."/>
            <person name="Antonio M."/>
            <person name="Oren A."/>
            <person name="Chaudhuri R.R."/>
            <person name="La Ragione R."/>
            <person name="Hildebrand F."/>
            <person name="Pallen M.J."/>
        </authorList>
    </citation>
    <scope>NUCLEOTIDE SEQUENCE</scope>
    <source>
        <strain evidence="2">CHK185-1770</strain>
    </source>
</reference>
<evidence type="ECO:0000313" key="3">
    <source>
        <dbReference type="Proteomes" id="UP000826793"/>
    </source>
</evidence>
<dbReference type="AlphaFoldDB" id="A0A9D2MTH6"/>
<name>A0A9D2MTH6_9FIRM</name>
<feature type="region of interest" description="Disordered" evidence="1">
    <location>
        <begin position="1"/>
        <end position="29"/>
    </location>
</feature>
<comment type="caution">
    <text evidence="2">The sequence shown here is derived from an EMBL/GenBank/DDBJ whole genome shotgun (WGS) entry which is preliminary data.</text>
</comment>
<proteinExistence type="predicted"/>
<accession>A0A9D2MTH6</accession>
<dbReference type="Proteomes" id="UP000826793">
    <property type="component" value="Unassembled WGS sequence"/>
</dbReference>
<evidence type="ECO:0000256" key="1">
    <source>
        <dbReference type="SAM" id="MobiDB-lite"/>
    </source>
</evidence>
<gene>
    <name evidence="2" type="ORF">H9710_00935</name>
</gene>
<protein>
    <submittedName>
        <fullName evidence="2">Collagen-like protein</fullName>
    </submittedName>
</protein>
<dbReference type="EMBL" id="DWXG01000007">
    <property type="protein sequence ID" value="HJB97129.1"/>
    <property type="molecule type" value="Genomic_DNA"/>
</dbReference>